<proteinExistence type="inferred from homology"/>
<dbReference type="InterPro" id="IPR029044">
    <property type="entry name" value="Nucleotide-diphossugar_trans"/>
</dbReference>
<evidence type="ECO:0000259" key="3">
    <source>
        <dbReference type="Pfam" id="PF25087"/>
    </source>
</evidence>
<dbReference type="Pfam" id="PF25087">
    <property type="entry name" value="GMPPB_C"/>
    <property type="match status" value="1"/>
</dbReference>
<dbReference type="Pfam" id="PF00483">
    <property type="entry name" value="NTP_transferase"/>
    <property type="match status" value="1"/>
</dbReference>
<protein>
    <submittedName>
        <fullName evidence="4">NDP-sugar synthase</fullName>
    </submittedName>
</protein>
<dbReference type="Gene3D" id="3.90.550.10">
    <property type="entry name" value="Spore Coat Polysaccharide Biosynthesis Protein SpsA, Chain A"/>
    <property type="match status" value="1"/>
</dbReference>
<evidence type="ECO:0000313" key="5">
    <source>
        <dbReference type="Proteomes" id="UP000616839"/>
    </source>
</evidence>
<feature type="domain" description="Mannose-1-phosphate guanyltransferase C-terminal" evidence="3">
    <location>
        <begin position="265"/>
        <end position="343"/>
    </location>
</feature>
<comment type="caution">
    <text evidence="4">The sequence shown here is derived from an EMBL/GenBank/DDBJ whole genome shotgun (WGS) entry which is preliminary data.</text>
</comment>
<feature type="domain" description="Nucleotidyl transferase" evidence="2">
    <location>
        <begin position="9"/>
        <end position="243"/>
    </location>
</feature>
<dbReference type="InterPro" id="IPR056729">
    <property type="entry name" value="GMPPB_C"/>
</dbReference>
<keyword evidence="5" id="KW-1185">Reference proteome</keyword>
<dbReference type="CDD" id="cd04181">
    <property type="entry name" value="NTP_transferase"/>
    <property type="match status" value="1"/>
</dbReference>
<dbReference type="Proteomes" id="UP000616839">
    <property type="component" value="Unassembled WGS sequence"/>
</dbReference>
<dbReference type="InterPro" id="IPR050486">
    <property type="entry name" value="Mannose-1P_guanyltransferase"/>
</dbReference>
<dbReference type="PANTHER" id="PTHR22572">
    <property type="entry name" value="SUGAR-1-PHOSPHATE GUANYL TRANSFERASE"/>
    <property type="match status" value="1"/>
</dbReference>
<accession>A0A927Q1G7</accession>
<comment type="similarity">
    <text evidence="1">Belongs to the transferase hexapeptide repeat family.</text>
</comment>
<evidence type="ECO:0000259" key="2">
    <source>
        <dbReference type="Pfam" id="PF00483"/>
    </source>
</evidence>
<dbReference type="AlphaFoldDB" id="A0A927Q1G7"/>
<evidence type="ECO:0000313" key="4">
    <source>
        <dbReference type="EMBL" id="MBD8868726.1"/>
    </source>
</evidence>
<dbReference type="InterPro" id="IPR005835">
    <property type="entry name" value="NTP_transferase_dom"/>
</dbReference>
<evidence type="ECO:0000256" key="1">
    <source>
        <dbReference type="ARBA" id="ARBA00007274"/>
    </source>
</evidence>
<sequence>MSRTPAPEAVIVAGGFGTRLLPLTARRPKHLLDVGGVPFLEHQLARLAGVGVEHVVLATSYHADLFAPTLGDGSRWGLRLDYVREEEPLGTGGAIRNVVGALRDDPDGAVVILNGDVLSGHDLAGQLADFDRPRDGRRVDVSLHLVRVADARAFGCVPTDGSGRVLDFVEKSNDPVTDQVNAGCYVFRRDVVGTIPPGRVVSVERETFPGLVAEGRLVTGFVESGYWRDVGTPEALVAASRDVVLGVAPTPAVDPVPSGARVAASAVVGAAEVGGGSVLMAGARVGDGAQVRGSVVMGDAVIGPGARVTDSVVGPGARVGAHAVLTGAAVGDDARIGDGVTLAPGARVDCHARIDGPRDQAAPGSGESR</sequence>
<dbReference type="Gene3D" id="2.160.10.10">
    <property type="entry name" value="Hexapeptide repeat proteins"/>
    <property type="match status" value="1"/>
</dbReference>
<gene>
    <name evidence="4" type="ORF">IE331_03715</name>
</gene>
<reference evidence="4" key="1">
    <citation type="submission" date="2020-09" db="EMBL/GenBank/DDBJ databases">
        <title>Nocardioides sp. strain MJB4 16S ribosomal RNA gene Genome sequencing and assembly.</title>
        <authorList>
            <person name="Kim I."/>
        </authorList>
    </citation>
    <scope>NUCLEOTIDE SEQUENCE</scope>
    <source>
        <strain evidence="4">MJB4</strain>
    </source>
</reference>
<name>A0A927Q1G7_9ACTN</name>
<dbReference type="SUPFAM" id="SSF53448">
    <property type="entry name" value="Nucleotide-diphospho-sugar transferases"/>
    <property type="match status" value="1"/>
</dbReference>
<dbReference type="EMBL" id="JACYXZ010000001">
    <property type="protein sequence ID" value="MBD8868726.1"/>
    <property type="molecule type" value="Genomic_DNA"/>
</dbReference>
<organism evidence="4 5">
    <name type="scientific">Nocardioides donggukensis</name>
    <dbReference type="NCBI Taxonomy" id="2774019"/>
    <lineage>
        <taxon>Bacteria</taxon>
        <taxon>Bacillati</taxon>
        <taxon>Actinomycetota</taxon>
        <taxon>Actinomycetes</taxon>
        <taxon>Propionibacteriales</taxon>
        <taxon>Nocardioidaceae</taxon>
        <taxon>Nocardioides</taxon>
    </lineage>
</organism>
<dbReference type="RefSeq" id="WP_192140585.1">
    <property type="nucleotide sequence ID" value="NZ_JACYXZ010000001.1"/>
</dbReference>